<keyword evidence="8" id="KW-1185">Reference proteome</keyword>
<dbReference type="GO" id="GO:0016020">
    <property type="term" value="C:membrane"/>
    <property type="evidence" value="ECO:0007669"/>
    <property type="project" value="UniProtKB-SubCell"/>
</dbReference>
<gene>
    <name evidence="7" type="ORF">N7532_009451</name>
</gene>
<feature type="compositionally biased region" description="Low complexity" evidence="5">
    <location>
        <begin position="238"/>
        <end position="252"/>
    </location>
</feature>
<evidence type="ECO:0000256" key="2">
    <source>
        <dbReference type="ARBA" id="ARBA00022692"/>
    </source>
</evidence>
<keyword evidence="4 6" id="KW-0472">Membrane</keyword>
<dbReference type="OrthoDB" id="4779287at2759"/>
<comment type="subcellular location">
    <subcellularLocation>
        <location evidence="1">Membrane</location>
        <topology evidence="1">Single-pass membrane protein</topology>
    </subcellularLocation>
</comment>
<dbReference type="GeneID" id="81360921"/>
<keyword evidence="3 6" id="KW-1133">Transmembrane helix</keyword>
<reference evidence="7" key="1">
    <citation type="submission" date="2022-11" db="EMBL/GenBank/DDBJ databases">
        <authorList>
            <person name="Petersen C."/>
        </authorList>
    </citation>
    <scope>NUCLEOTIDE SEQUENCE</scope>
    <source>
        <strain evidence="7">IBT 30761</strain>
    </source>
</reference>
<accession>A0A9W9K3H2</accession>
<feature type="region of interest" description="Disordered" evidence="5">
    <location>
        <begin position="126"/>
        <end position="161"/>
    </location>
</feature>
<dbReference type="InterPro" id="IPR051694">
    <property type="entry name" value="Immunoregulatory_rcpt-like"/>
</dbReference>
<evidence type="ECO:0000256" key="4">
    <source>
        <dbReference type="ARBA" id="ARBA00023136"/>
    </source>
</evidence>
<keyword evidence="2 6" id="KW-0812">Transmembrane</keyword>
<evidence type="ECO:0000313" key="8">
    <source>
        <dbReference type="Proteomes" id="UP001149074"/>
    </source>
</evidence>
<dbReference type="AlphaFoldDB" id="A0A9W9K3H2"/>
<dbReference type="RefSeq" id="XP_056472748.1">
    <property type="nucleotide sequence ID" value="XM_056621942.1"/>
</dbReference>
<dbReference type="PANTHER" id="PTHR15549:SF27">
    <property type="entry name" value="CHITIN-BINDING TYPE-1 DOMAIN-CONTAINING PROTEIN"/>
    <property type="match status" value="1"/>
</dbReference>
<dbReference type="PANTHER" id="PTHR15549">
    <property type="entry name" value="PAIRED IMMUNOGLOBULIN-LIKE TYPE 2 RECEPTOR"/>
    <property type="match status" value="1"/>
</dbReference>
<feature type="transmembrane region" description="Helical" evidence="6">
    <location>
        <begin position="165"/>
        <end position="188"/>
    </location>
</feature>
<comment type="caution">
    <text evidence="7">The sequence shown here is derived from an EMBL/GenBank/DDBJ whole genome shotgun (WGS) entry which is preliminary data.</text>
</comment>
<sequence length="275" mass="28858">MPQGYALRNKGGCPTPAESGGSTWDNFYTCCPPDTYNKPNQYNTICRQGVNQPTLTQCANTTWNLYAWDNTDDDAYEYFCCLQGLQGFYSKENSTYGYFGCVNSTDIDTDTMGTLEIAVTGTSSATATATSTSSTTSTSTTASATTTSSSDTTASDGGSSSNTGAIVGGVVGGVCGAALIAVLVWLIFRYRARAAKGDQSTETAEISNQQQPLYSDNPTNSNSAPSQPSTGSHARSGLQSPSELSPGEPSELNGDSPGQQYGFYELESEAAKRPS</sequence>
<proteinExistence type="predicted"/>
<organism evidence="7 8">
    <name type="scientific">Penicillium argentinense</name>
    <dbReference type="NCBI Taxonomy" id="1131581"/>
    <lineage>
        <taxon>Eukaryota</taxon>
        <taxon>Fungi</taxon>
        <taxon>Dikarya</taxon>
        <taxon>Ascomycota</taxon>
        <taxon>Pezizomycotina</taxon>
        <taxon>Eurotiomycetes</taxon>
        <taxon>Eurotiomycetidae</taxon>
        <taxon>Eurotiales</taxon>
        <taxon>Aspergillaceae</taxon>
        <taxon>Penicillium</taxon>
    </lineage>
</organism>
<evidence type="ECO:0000256" key="1">
    <source>
        <dbReference type="ARBA" id="ARBA00004167"/>
    </source>
</evidence>
<protein>
    <submittedName>
        <fullName evidence="7">Uncharacterized protein</fullName>
    </submittedName>
</protein>
<dbReference type="EMBL" id="JAPQKI010000009">
    <property type="protein sequence ID" value="KAJ5090767.1"/>
    <property type="molecule type" value="Genomic_DNA"/>
</dbReference>
<evidence type="ECO:0000313" key="7">
    <source>
        <dbReference type="EMBL" id="KAJ5090767.1"/>
    </source>
</evidence>
<evidence type="ECO:0000256" key="6">
    <source>
        <dbReference type="SAM" id="Phobius"/>
    </source>
</evidence>
<name>A0A9W9K3H2_9EURO</name>
<dbReference type="Proteomes" id="UP001149074">
    <property type="component" value="Unassembled WGS sequence"/>
</dbReference>
<reference evidence="7" key="2">
    <citation type="journal article" date="2023" name="IMA Fungus">
        <title>Comparative genomic study of the Penicillium genus elucidates a diverse pangenome and 15 lateral gene transfer events.</title>
        <authorList>
            <person name="Petersen C."/>
            <person name="Sorensen T."/>
            <person name="Nielsen M.R."/>
            <person name="Sondergaard T.E."/>
            <person name="Sorensen J.L."/>
            <person name="Fitzpatrick D.A."/>
            <person name="Frisvad J.C."/>
            <person name="Nielsen K.L."/>
        </authorList>
    </citation>
    <scope>NUCLEOTIDE SEQUENCE</scope>
    <source>
        <strain evidence="7">IBT 30761</strain>
    </source>
</reference>
<evidence type="ECO:0000256" key="5">
    <source>
        <dbReference type="SAM" id="MobiDB-lite"/>
    </source>
</evidence>
<evidence type="ECO:0000256" key="3">
    <source>
        <dbReference type="ARBA" id="ARBA00022989"/>
    </source>
</evidence>
<feature type="region of interest" description="Disordered" evidence="5">
    <location>
        <begin position="197"/>
        <end position="275"/>
    </location>
</feature>
<dbReference type="GO" id="GO:0071944">
    <property type="term" value="C:cell periphery"/>
    <property type="evidence" value="ECO:0007669"/>
    <property type="project" value="UniProtKB-ARBA"/>
</dbReference>
<feature type="compositionally biased region" description="Polar residues" evidence="5">
    <location>
        <begin position="198"/>
        <end position="233"/>
    </location>
</feature>